<accession>A0A1G8WR68</accession>
<keyword evidence="3" id="KW-1185">Reference proteome</keyword>
<dbReference type="Proteomes" id="UP000199213">
    <property type="component" value="Unassembled WGS sequence"/>
</dbReference>
<proteinExistence type="predicted"/>
<evidence type="ECO:0000256" key="1">
    <source>
        <dbReference type="SAM" id="Coils"/>
    </source>
</evidence>
<reference evidence="3" key="1">
    <citation type="submission" date="2016-10" db="EMBL/GenBank/DDBJ databases">
        <authorList>
            <person name="Varghese N."/>
            <person name="Submissions S."/>
        </authorList>
    </citation>
    <scope>NUCLEOTIDE SEQUENCE [LARGE SCALE GENOMIC DNA]</scope>
    <source>
        <strain evidence="3">DSM 45460</strain>
    </source>
</reference>
<feature type="coiled-coil region" evidence="1">
    <location>
        <begin position="69"/>
        <end position="99"/>
    </location>
</feature>
<gene>
    <name evidence="2" type="ORF">SAMN04487820_102191</name>
</gene>
<keyword evidence="1" id="KW-0175">Coiled coil</keyword>
<protein>
    <recommendedName>
        <fullName evidence="4">Excreted virulence factor EspC, type VII ESX diderm</fullName>
    </recommendedName>
</protein>
<sequence length="109" mass="11863">MSERVEAVPSRLRDYGGLLGRNAESFSGIESYANETASDTSGFTGVMATLIPVVQGATALYSETLRLAHAKLLRVREELDNTAAEYEERERQIEQLLSGIATALSGMRP</sequence>
<evidence type="ECO:0008006" key="4">
    <source>
        <dbReference type="Google" id="ProtNLM"/>
    </source>
</evidence>
<evidence type="ECO:0000313" key="3">
    <source>
        <dbReference type="Proteomes" id="UP000199213"/>
    </source>
</evidence>
<organism evidence="2 3">
    <name type="scientific">Actinopolyspora mzabensis</name>
    <dbReference type="NCBI Taxonomy" id="995066"/>
    <lineage>
        <taxon>Bacteria</taxon>
        <taxon>Bacillati</taxon>
        <taxon>Actinomycetota</taxon>
        <taxon>Actinomycetes</taxon>
        <taxon>Actinopolysporales</taxon>
        <taxon>Actinopolysporaceae</taxon>
        <taxon>Actinopolyspora</taxon>
    </lineage>
</organism>
<evidence type="ECO:0000313" key="2">
    <source>
        <dbReference type="EMBL" id="SDJ80858.1"/>
    </source>
</evidence>
<dbReference type="AlphaFoldDB" id="A0A1G8WR68"/>
<dbReference type="EMBL" id="FNFM01000002">
    <property type="protein sequence ID" value="SDJ80858.1"/>
    <property type="molecule type" value="Genomic_DNA"/>
</dbReference>
<dbReference type="OrthoDB" id="3696880at2"/>
<name>A0A1G8WR68_ACTMZ</name>
<dbReference type="RefSeq" id="WP_092626397.1">
    <property type="nucleotide sequence ID" value="NZ_FNFM01000002.1"/>
</dbReference>